<feature type="domain" description="PIN" evidence="5">
    <location>
        <begin position="14"/>
        <end position="102"/>
    </location>
</feature>
<sequence length="182" mass="20396">MIRAFLDTCVLFKSLLSIAEDDVYRPLWSADVLEELRRNLVRSGVPEHAVEHRLEQMRVHFPGAEVAGCEDLVDGMANHHKDRHVLAAAVRGNAEVIVTEDLRDFPPAALERYDVAASHQDEFLLDLYDLSPGAVFRALTRQVSRYRRDPRSVEDLLIGLGGAGNGCPQFAEACHFDRFDGL</sequence>
<dbReference type="GO" id="GO:0046872">
    <property type="term" value="F:metal ion binding"/>
    <property type="evidence" value="ECO:0007669"/>
    <property type="project" value="UniProtKB-KW"/>
</dbReference>
<reference evidence="9 10" key="2">
    <citation type="submission" date="2016-10" db="EMBL/GenBank/DDBJ databases">
        <authorList>
            <person name="Varghese N."/>
            <person name="Submissions S."/>
        </authorList>
    </citation>
    <scope>NUCLEOTIDE SEQUENCE [LARGE SCALE GENOMIC DNA]</scope>
    <source>
        <strain evidence="10">ATCC 20501</strain>
        <strain evidence="8 9">CGMCC 4.3529</strain>
    </source>
</reference>
<dbReference type="InterPro" id="IPR002716">
    <property type="entry name" value="PIN_dom"/>
</dbReference>
<reference evidence="7" key="1">
    <citation type="submission" date="2016-10" db="EMBL/GenBank/DDBJ databases">
        <authorList>
            <person name="de Groot N.N."/>
        </authorList>
    </citation>
    <scope>NUCLEOTIDE SEQUENCE [LARGE SCALE GENOMIC DNA]</scope>
    <source>
        <strain evidence="7">ATCC 20501</strain>
    </source>
</reference>
<dbReference type="EMBL" id="FNVB01000004">
    <property type="protein sequence ID" value="SEG64182.1"/>
    <property type="molecule type" value="Genomic_DNA"/>
</dbReference>
<dbReference type="InterPro" id="IPR029060">
    <property type="entry name" value="PIN-like_dom_sf"/>
</dbReference>
<keyword evidence="1" id="KW-0540">Nuclease</keyword>
<evidence type="ECO:0000313" key="8">
    <source>
        <dbReference type="EMBL" id="SFC16270.1"/>
    </source>
</evidence>
<protein>
    <submittedName>
        <fullName evidence="7">PIN domain-containing protein</fullName>
    </submittedName>
</protein>
<evidence type="ECO:0000256" key="3">
    <source>
        <dbReference type="ARBA" id="ARBA00022801"/>
    </source>
</evidence>
<accession>A0A1H6BU64</accession>
<gene>
    <name evidence="7" type="ORF">SAMN02982929_02854</name>
    <name evidence="8" type="ORF">SAMN05216506_10193</name>
</gene>
<dbReference type="SMR" id="A0A1H6BU64"/>
<dbReference type="GO" id="GO:0016787">
    <property type="term" value="F:hydrolase activity"/>
    <property type="evidence" value="ECO:0007669"/>
    <property type="project" value="UniProtKB-KW"/>
</dbReference>
<keyword evidence="2" id="KW-0479">Metal-binding</keyword>
<dbReference type="EMBL" id="FOME01000001">
    <property type="protein sequence ID" value="SFC16270.1"/>
    <property type="molecule type" value="Genomic_DNA"/>
</dbReference>
<evidence type="ECO:0000259" key="6">
    <source>
        <dbReference type="Pfam" id="PF26343"/>
    </source>
</evidence>
<dbReference type="InterPro" id="IPR058652">
    <property type="entry name" value="VapC50_C"/>
</dbReference>
<accession>A0A1I1H536</accession>
<dbReference type="Proteomes" id="UP000199690">
    <property type="component" value="Unassembled WGS sequence"/>
</dbReference>
<dbReference type="GO" id="GO:0004518">
    <property type="term" value="F:nuclease activity"/>
    <property type="evidence" value="ECO:0007669"/>
    <property type="project" value="UniProtKB-KW"/>
</dbReference>
<evidence type="ECO:0000313" key="9">
    <source>
        <dbReference type="Proteomes" id="UP000199690"/>
    </source>
</evidence>
<feature type="domain" description="VapC50 C-terminal" evidence="6">
    <location>
        <begin position="121"/>
        <end position="174"/>
    </location>
</feature>
<dbReference type="RefSeq" id="WP_093344688.1">
    <property type="nucleotide sequence ID" value="NZ_FNVB01000004.1"/>
</dbReference>
<keyword evidence="3" id="KW-0378">Hydrolase</keyword>
<evidence type="ECO:0000259" key="5">
    <source>
        <dbReference type="Pfam" id="PF13470"/>
    </source>
</evidence>
<evidence type="ECO:0000256" key="2">
    <source>
        <dbReference type="ARBA" id="ARBA00022723"/>
    </source>
</evidence>
<evidence type="ECO:0000313" key="10">
    <source>
        <dbReference type="Proteomes" id="UP000236729"/>
    </source>
</evidence>
<dbReference type="Pfam" id="PF13470">
    <property type="entry name" value="PIN_3"/>
    <property type="match status" value="1"/>
</dbReference>
<dbReference type="Proteomes" id="UP000236729">
    <property type="component" value="Unassembled WGS sequence"/>
</dbReference>
<dbReference type="Pfam" id="PF26343">
    <property type="entry name" value="VapC50_C"/>
    <property type="match status" value="1"/>
</dbReference>
<evidence type="ECO:0000313" key="7">
    <source>
        <dbReference type="EMBL" id="SEG64182.1"/>
    </source>
</evidence>
<keyword evidence="4" id="KW-0460">Magnesium</keyword>
<dbReference type="AlphaFoldDB" id="A0A1H6BU64"/>
<dbReference type="SUPFAM" id="SSF88723">
    <property type="entry name" value="PIN domain-like"/>
    <property type="match status" value="1"/>
</dbReference>
<proteinExistence type="predicted"/>
<name>A0A1H6BU64_9PSEU</name>
<evidence type="ECO:0000256" key="1">
    <source>
        <dbReference type="ARBA" id="ARBA00022722"/>
    </source>
</evidence>
<organism evidence="7 10">
    <name type="scientific">Saccharopolyspora kobensis</name>
    <dbReference type="NCBI Taxonomy" id="146035"/>
    <lineage>
        <taxon>Bacteria</taxon>
        <taxon>Bacillati</taxon>
        <taxon>Actinomycetota</taxon>
        <taxon>Actinomycetes</taxon>
        <taxon>Pseudonocardiales</taxon>
        <taxon>Pseudonocardiaceae</taxon>
        <taxon>Saccharopolyspora</taxon>
    </lineage>
</organism>
<evidence type="ECO:0000256" key="4">
    <source>
        <dbReference type="ARBA" id="ARBA00022842"/>
    </source>
</evidence>
<keyword evidence="9" id="KW-1185">Reference proteome</keyword>